<dbReference type="PIRSF" id="PIRSF000090">
    <property type="entry name" value="Beta-ETF"/>
    <property type="match status" value="1"/>
</dbReference>
<name>A0A4R6T0R1_9SPHI</name>
<proteinExistence type="predicted"/>
<dbReference type="AlphaFoldDB" id="A0A4R6T0R1"/>
<evidence type="ECO:0000313" key="3">
    <source>
        <dbReference type="EMBL" id="TDQ11965.1"/>
    </source>
</evidence>
<evidence type="ECO:0000259" key="2">
    <source>
        <dbReference type="SMART" id="SM00893"/>
    </source>
</evidence>
<dbReference type="Pfam" id="PF01012">
    <property type="entry name" value="ETF"/>
    <property type="match status" value="1"/>
</dbReference>
<dbReference type="InterPro" id="IPR014730">
    <property type="entry name" value="ETF_a/b_N"/>
</dbReference>
<comment type="caution">
    <text evidence="3">The sequence shown here is derived from an EMBL/GenBank/DDBJ whole genome shotgun (WGS) entry which is preliminary data.</text>
</comment>
<gene>
    <name evidence="3" type="ORF">ATK78_1095</name>
</gene>
<organism evidence="3 4">
    <name type="scientific">Pedobacter metabolipauper</name>
    <dbReference type="NCBI Taxonomy" id="425513"/>
    <lineage>
        <taxon>Bacteria</taxon>
        <taxon>Pseudomonadati</taxon>
        <taxon>Bacteroidota</taxon>
        <taxon>Sphingobacteriia</taxon>
        <taxon>Sphingobacteriales</taxon>
        <taxon>Sphingobacteriaceae</taxon>
        <taxon>Pedobacter</taxon>
    </lineage>
</organism>
<reference evidence="3 4" key="1">
    <citation type="submission" date="2019-03" db="EMBL/GenBank/DDBJ databases">
        <title>Genomic Encyclopedia of Archaeal and Bacterial Type Strains, Phase II (KMG-II): from individual species to whole genera.</title>
        <authorList>
            <person name="Goeker M."/>
        </authorList>
    </citation>
    <scope>NUCLEOTIDE SEQUENCE [LARGE SCALE GENOMIC DNA]</scope>
    <source>
        <strain evidence="3 4">DSM 19035</strain>
    </source>
</reference>
<keyword evidence="1" id="KW-0249">Electron transport</keyword>
<evidence type="ECO:0000256" key="1">
    <source>
        <dbReference type="ARBA" id="ARBA00022982"/>
    </source>
</evidence>
<evidence type="ECO:0000313" key="4">
    <source>
        <dbReference type="Proteomes" id="UP000295620"/>
    </source>
</evidence>
<protein>
    <submittedName>
        <fullName evidence="3">Electron transfer flavoprotein beta subunit</fullName>
    </submittedName>
</protein>
<dbReference type="InterPro" id="IPR012255">
    <property type="entry name" value="ETF_b"/>
</dbReference>
<sequence>MQKDNLSLSSLITFKNKFISMKILVCISNVPDTTTKITFTNDNTQFNTAGVQYIVNPYDEIALSRAIELCEGGKGTVTVLNVGESQTDPTIRKALAIGADDAVRVNAAPRDAYFVAYQIAEYVKSTDFDIILCGRESIDYNGSQVAAMVGEFLDIPSISIIKKLDYDGTTATIEREIEGGKEVISVTGKFIASCSEGTAEPKIPNMRGIMSARTKPLQVIEAKEIAQVTKVQQFETPPARGAVKLIPAEETEKLIDLLHQEAKVI</sequence>
<dbReference type="InterPro" id="IPR033948">
    <property type="entry name" value="ETF_beta_N"/>
</dbReference>
<dbReference type="SUPFAM" id="SSF52402">
    <property type="entry name" value="Adenine nucleotide alpha hydrolases-like"/>
    <property type="match status" value="1"/>
</dbReference>
<dbReference type="SMART" id="SM00893">
    <property type="entry name" value="ETF"/>
    <property type="match status" value="1"/>
</dbReference>
<dbReference type="EMBL" id="SNYC01000003">
    <property type="protein sequence ID" value="TDQ11965.1"/>
    <property type="molecule type" value="Genomic_DNA"/>
</dbReference>
<dbReference type="Proteomes" id="UP000295620">
    <property type="component" value="Unassembled WGS sequence"/>
</dbReference>
<dbReference type="GO" id="GO:0009055">
    <property type="term" value="F:electron transfer activity"/>
    <property type="evidence" value="ECO:0007669"/>
    <property type="project" value="InterPro"/>
</dbReference>
<dbReference type="CDD" id="cd01714">
    <property type="entry name" value="ETF_beta"/>
    <property type="match status" value="1"/>
</dbReference>
<dbReference type="InterPro" id="IPR014729">
    <property type="entry name" value="Rossmann-like_a/b/a_fold"/>
</dbReference>
<accession>A0A4R6T0R1</accession>
<dbReference type="Gene3D" id="3.40.50.620">
    <property type="entry name" value="HUPs"/>
    <property type="match status" value="1"/>
</dbReference>
<keyword evidence="4" id="KW-1185">Reference proteome</keyword>
<dbReference type="PANTHER" id="PTHR21294">
    <property type="entry name" value="ELECTRON TRANSFER FLAVOPROTEIN BETA-SUBUNIT"/>
    <property type="match status" value="1"/>
</dbReference>
<keyword evidence="1" id="KW-0813">Transport</keyword>
<feature type="domain" description="Electron transfer flavoprotein alpha/beta-subunit N-terminal" evidence="2">
    <location>
        <begin position="43"/>
        <end position="229"/>
    </location>
</feature>